<keyword evidence="2" id="KW-1185">Reference proteome</keyword>
<accession>A0A2P6S503</accession>
<sequence>MESRFWTFVDMASGWVEFPPCTCIARCFLEEEEKSGFTGEGKSCLMVWVVG</sequence>
<dbReference type="Gramene" id="PRQ53746">
    <property type="protein sequence ID" value="PRQ53746"/>
    <property type="gene ID" value="RchiOBHm_Chr2g0169901"/>
</dbReference>
<name>A0A2P6S503_ROSCH</name>
<dbReference type="Proteomes" id="UP000238479">
    <property type="component" value="Chromosome 2"/>
</dbReference>
<protein>
    <submittedName>
        <fullName evidence="1">Uncharacterized protein</fullName>
    </submittedName>
</protein>
<evidence type="ECO:0000313" key="2">
    <source>
        <dbReference type="Proteomes" id="UP000238479"/>
    </source>
</evidence>
<dbReference type="EMBL" id="PDCK01000040">
    <property type="protein sequence ID" value="PRQ53746.1"/>
    <property type="molecule type" value="Genomic_DNA"/>
</dbReference>
<gene>
    <name evidence="1" type="ORF">RchiOBHm_Chr2g0169901</name>
</gene>
<dbReference type="AlphaFoldDB" id="A0A2P6S503"/>
<organism evidence="1 2">
    <name type="scientific">Rosa chinensis</name>
    <name type="common">China rose</name>
    <dbReference type="NCBI Taxonomy" id="74649"/>
    <lineage>
        <taxon>Eukaryota</taxon>
        <taxon>Viridiplantae</taxon>
        <taxon>Streptophyta</taxon>
        <taxon>Embryophyta</taxon>
        <taxon>Tracheophyta</taxon>
        <taxon>Spermatophyta</taxon>
        <taxon>Magnoliopsida</taxon>
        <taxon>eudicotyledons</taxon>
        <taxon>Gunneridae</taxon>
        <taxon>Pentapetalae</taxon>
        <taxon>rosids</taxon>
        <taxon>fabids</taxon>
        <taxon>Rosales</taxon>
        <taxon>Rosaceae</taxon>
        <taxon>Rosoideae</taxon>
        <taxon>Rosoideae incertae sedis</taxon>
        <taxon>Rosa</taxon>
    </lineage>
</organism>
<comment type="caution">
    <text evidence="1">The sequence shown here is derived from an EMBL/GenBank/DDBJ whole genome shotgun (WGS) entry which is preliminary data.</text>
</comment>
<proteinExistence type="predicted"/>
<reference evidence="1 2" key="1">
    <citation type="journal article" date="2018" name="Nat. Genet.">
        <title>The Rosa genome provides new insights in the design of modern roses.</title>
        <authorList>
            <person name="Bendahmane M."/>
        </authorList>
    </citation>
    <scope>NUCLEOTIDE SEQUENCE [LARGE SCALE GENOMIC DNA]</scope>
    <source>
        <strain evidence="2">cv. Old Blush</strain>
    </source>
</reference>
<evidence type="ECO:0000313" key="1">
    <source>
        <dbReference type="EMBL" id="PRQ53746.1"/>
    </source>
</evidence>